<keyword evidence="2" id="KW-0611">Plant defense</keyword>
<evidence type="ECO:0000259" key="3">
    <source>
        <dbReference type="Pfam" id="PF25019"/>
    </source>
</evidence>
<dbReference type="EMBL" id="JAQIZT010000011">
    <property type="protein sequence ID" value="KAJ6978551.1"/>
    <property type="molecule type" value="Genomic_DNA"/>
</dbReference>
<dbReference type="AlphaFoldDB" id="A0AAD6M3Z4"/>
<evidence type="ECO:0000313" key="4">
    <source>
        <dbReference type="EMBL" id="KAJ6978551.1"/>
    </source>
</evidence>
<keyword evidence="1" id="KW-0433">Leucine-rich repeat</keyword>
<comment type="caution">
    <text evidence="4">The sequence shown here is derived from an EMBL/GenBank/DDBJ whole genome shotgun (WGS) entry which is preliminary data.</text>
</comment>
<sequence>MQLNSLGLSWGDADEHKLSRSVRGPRSQTGHHSAGILRYLLHSILKPNSRIKKLFVNGYPGTEFPDWMHAAALCNLIQLKLANCTNCESLPTLGELPLLKVLRIQGMDSVVNIGNEFFGGMRAFPSLTEFSLKDFPKLETWSTNPVEAFTCLNKLTIINCPVLITMPWFPSLQHVEIRNCHPVMIRSVAQLRSISTLIIGNFPELLYIPKALIENNLPLLSLTISSCPELRSLPANVGFRSYTLCHMPNYYLVSLPNGLQHLSALKSLSILSFTGLASLPEGLQFITTLQNLEIHDCPEVMELPAWVENLVSLRSLTISDCQNMKSFPQGLQRLRALQHLSIRGCPELEKRCQRGNGVDWQKISHTPYFMLDHQHCSSDVTLLAALQLHRHTSSRS</sequence>
<proteinExistence type="predicted"/>
<evidence type="ECO:0000256" key="2">
    <source>
        <dbReference type="ARBA" id="ARBA00022821"/>
    </source>
</evidence>
<evidence type="ECO:0000256" key="1">
    <source>
        <dbReference type="ARBA" id="ARBA00022614"/>
    </source>
</evidence>
<name>A0AAD6M3Z4_9ROSI</name>
<dbReference type="PANTHER" id="PTHR36766:SF49">
    <property type="entry name" value="DISEASE RESISTANCE PROTEIN RGA3"/>
    <property type="match status" value="1"/>
</dbReference>
<dbReference type="Gene3D" id="3.80.10.10">
    <property type="entry name" value="Ribonuclease Inhibitor"/>
    <property type="match status" value="2"/>
</dbReference>
<dbReference type="InterPro" id="IPR056789">
    <property type="entry name" value="LRR_R13L1-DRL21"/>
</dbReference>
<dbReference type="GO" id="GO:0006952">
    <property type="term" value="P:defense response"/>
    <property type="evidence" value="ECO:0007669"/>
    <property type="project" value="UniProtKB-KW"/>
</dbReference>
<reference evidence="4" key="1">
    <citation type="journal article" date="2023" name="Mol. Ecol. Resour.">
        <title>Chromosome-level genome assembly of a triploid poplar Populus alba 'Berolinensis'.</title>
        <authorList>
            <person name="Chen S."/>
            <person name="Yu Y."/>
            <person name="Wang X."/>
            <person name="Wang S."/>
            <person name="Zhang T."/>
            <person name="Zhou Y."/>
            <person name="He R."/>
            <person name="Meng N."/>
            <person name="Wang Y."/>
            <person name="Liu W."/>
            <person name="Liu Z."/>
            <person name="Liu J."/>
            <person name="Guo Q."/>
            <person name="Huang H."/>
            <person name="Sederoff R.R."/>
            <person name="Wang G."/>
            <person name="Qu G."/>
            <person name="Chen S."/>
        </authorList>
    </citation>
    <scope>NUCLEOTIDE SEQUENCE</scope>
    <source>
        <strain evidence="4">SC-2020</strain>
    </source>
</reference>
<protein>
    <recommendedName>
        <fullName evidence="3">R13L1/DRL21-like LRR repeat region domain-containing protein</fullName>
    </recommendedName>
</protein>
<keyword evidence="5" id="KW-1185">Reference proteome</keyword>
<feature type="domain" description="R13L1/DRL21-like LRR repeat region" evidence="3">
    <location>
        <begin position="281"/>
        <end position="345"/>
    </location>
</feature>
<dbReference type="PANTHER" id="PTHR36766">
    <property type="entry name" value="PLANT BROAD-SPECTRUM MILDEW RESISTANCE PROTEIN RPW8"/>
    <property type="match status" value="1"/>
</dbReference>
<accession>A0AAD6M3Z4</accession>
<dbReference type="Pfam" id="PF25019">
    <property type="entry name" value="LRR_R13L1-DRL21"/>
    <property type="match status" value="2"/>
</dbReference>
<organism evidence="4 5">
    <name type="scientific">Populus alba x Populus x berolinensis</name>
    <dbReference type="NCBI Taxonomy" id="444605"/>
    <lineage>
        <taxon>Eukaryota</taxon>
        <taxon>Viridiplantae</taxon>
        <taxon>Streptophyta</taxon>
        <taxon>Embryophyta</taxon>
        <taxon>Tracheophyta</taxon>
        <taxon>Spermatophyta</taxon>
        <taxon>Magnoliopsida</taxon>
        <taxon>eudicotyledons</taxon>
        <taxon>Gunneridae</taxon>
        <taxon>Pentapetalae</taxon>
        <taxon>rosids</taxon>
        <taxon>fabids</taxon>
        <taxon>Malpighiales</taxon>
        <taxon>Salicaceae</taxon>
        <taxon>Saliceae</taxon>
        <taxon>Populus</taxon>
    </lineage>
</organism>
<dbReference type="SUPFAM" id="SSF52047">
    <property type="entry name" value="RNI-like"/>
    <property type="match status" value="1"/>
</dbReference>
<gene>
    <name evidence="4" type="ORF">NC653_026853</name>
</gene>
<feature type="domain" description="R13L1/DRL21-like LRR repeat region" evidence="3">
    <location>
        <begin position="2"/>
        <end position="107"/>
    </location>
</feature>
<dbReference type="InterPro" id="IPR032675">
    <property type="entry name" value="LRR_dom_sf"/>
</dbReference>
<dbReference type="Proteomes" id="UP001164929">
    <property type="component" value="Chromosome 11"/>
</dbReference>
<evidence type="ECO:0000313" key="5">
    <source>
        <dbReference type="Proteomes" id="UP001164929"/>
    </source>
</evidence>